<dbReference type="PANTHER" id="PTHR10357">
    <property type="entry name" value="ALPHA-AMYLASE FAMILY MEMBER"/>
    <property type="match status" value="1"/>
</dbReference>
<accession>A0A175QV01</accession>
<dbReference type="SUPFAM" id="SSF51445">
    <property type="entry name" value="(Trans)glycosidases"/>
    <property type="match status" value="1"/>
</dbReference>
<dbReference type="eggNOG" id="COG3280">
    <property type="taxonomic scope" value="Bacteria"/>
</dbReference>
<evidence type="ECO:0000313" key="2">
    <source>
        <dbReference type="EMBL" id="KTQ77935.1"/>
    </source>
</evidence>
<dbReference type="AlphaFoldDB" id="A0A175QV01"/>
<reference evidence="2 3" key="1">
    <citation type="journal article" date="2016" name="Front. Microbiol.">
        <title>Genomic Resource of Rice Seed Associated Bacteria.</title>
        <authorList>
            <person name="Midha S."/>
            <person name="Bansal K."/>
            <person name="Sharma S."/>
            <person name="Kumar N."/>
            <person name="Patil P.P."/>
            <person name="Chaudhry V."/>
            <person name="Patil P.B."/>
        </authorList>
    </citation>
    <scope>NUCLEOTIDE SEQUENCE [LARGE SCALE GENOMIC DNA]</scope>
    <source>
        <strain evidence="2 3">NS226</strain>
    </source>
</reference>
<dbReference type="InterPro" id="IPR017853">
    <property type="entry name" value="GH"/>
</dbReference>
<proteinExistence type="predicted"/>
<dbReference type="Pfam" id="PF00128">
    <property type="entry name" value="Alpha-amylase"/>
    <property type="match status" value="1"/>
</dbReference>
<dbReference type="GO" id="GO:0005992">
    <property type="term" value="P:trehalose biosynthetic process"/>
    <property type="evidence" value="ECO:0007669"/>
    <property type="project" value="TreeGrafter"/>
</dbReference>
<dbReference type="RefSeq" id="WP_244496663.1">
    <property type="nucleotide sequence ID" value="NZ_LDPZ01000102.1"/>
</dbReference>
<dbReference type="GO" id="GO:0030980">
    <property type="term" value="P:alpha-glucan catabolic process"/>
    <property type="evidence" value="ECO:0007669"/>
    <property type="project" value="TreeGrafter"/>
</dbReference>
<feature type="non-terminal residue" evidence="2">
    <location>
        <position position="200"/>
    </location>
</feature>
<dbReference type="Gene3D" id="3.20.20.80">
    <property type="entry name" value="Glycosidases"/>
    <property type="match status" value="1"/>
</dbReference>
<dbReference type="STRING" id="401562.NS365_03565"/>
<comment type="caution">
    <text evidence="2">The sequence shown here is derived from an EMBL/GenBank/DDBJ whole genome shotgun (WGS) entry which is preliminary data.</text>
</comment>
<dbReference type="InterPro" id="IPR006047">
    <property type="entry name" value="GH13_cat_dom"/>
</dbReference>
<dbReference type="Proteomes" id="UP000078272">
    <property type="component" value="Unassembled WGS sequence"/>
</dbReference>
<feature type="domain" description="Glycosyl hydrolase family 13 catalytic" evidence="1">
    <location>
        <begin position="26"/>
        <end position="119"/>
    </location>
</feature>
<dbReference type="GO" id="GO:0047470">
    <property type="term" value="F:(1,4)-alpha-D-glucan 1-alpha-D-glucosylmutase activity"/>
    <property type="evidence" value="ECO:0007669"/>
    <property type="project" value="TreeGrafter"/>
</dbReference>
<evidence type="ECO:0000313" key="3">
    <source>
        <dbReference type="Proteomes" id="UP000078272"/>
    </source>
</evidence>
<gene>
    <name evidence="2" type="ORF">NS226_23105</name>
</gene>
<organism evidence="2 3">
    <name type="scientific">Aureimonas ureilytica</name>
    <dbReference type="NCBI Taxonomy" id="401562"/>
    <lineage>
        <taxon>Bacteria</taxon>
        <taxon>Pseudomonadati</taxon>
        <taxon>Pseudomonadota</taxon>
        <taxon>Alphaproteobacteria</taxon>
        <taxon>Hyphomicrobiales</taxon>
        <taxon>Aurantimonadaceae</taxon>
        <taxon>Aureimonas</taxon>
    </lineage>
</organism>
<evidence type="ECO:0000259" key="1">
    <source>
        <dbReference type="Pfam" id="PF00128"/>
    </source>
</evidence>
<protein>
    <submittedName>
        <fullName evidence="2">Alpha-amylase</fullName>
    </submittedName>
</protein>
<dbReference type="PANTHER" id="PTHR10357:SF216">
    <property type="entry name" value="MALTOOLIGOSYL TREHALOSE SYNTHASE-RELATED"/>
    <property type="match status" value="1"/>
</dbReference>
<sequence length="200" mass="22235">MSRPLIATYRLQFREGTGFSEAEGLVPYLKTLGASHLYASPVFAASPGSTHGYDVVDYNRFEEELGGDAGLGSLSDQLMKADLGLILDFVPNHMGVSQENRWWEDVLRWGRESRYAQTFDISWDEEKILIPTLGTPYGEALRGGALEVVYDEDRGEVRFSANGYGLPVDPRTLSHVFSFVDHPERDSLVRRFSAAVPADG</sequence>
<dbReference type="EMBL" id="LDPZ01000102">
    <property type="protein sequence ID" value="KTQ77935.1"/>
    <property type="molecule type" value="Genomic_DNA"/>
</dbReference>
<name>A0A175QV01_9HYPH</name>